<proteinExistence type="predicted"/>
<accession>X1BRI0</accession>
<gene>
    <name evidence="2" type="ORF">S01H4_34347</name>
</gene>
<comment type="caution">
    <text evidence="2">The sequence shown here is derived from an EMBL/GenBank/DDBJ whole genome shotgun (WGS) entry which is preliminary data.</text>
</comment>
<reference evidence="2" key="1">
    <citation type="journal article" date="2014" name="Front. Microbiol.">
        <title>High frequency of phylogenetically diverse reductive dehalogenase-homologous genes in deep subseafloor sedimentary metagenomes.</title>
        <authorList>
            <person name="Kawai M."/>
            <person name="Futagami T."/>
            <person name="Toyoda A."/>
            <person name="Takaki Y."/>
            <person name="Nishi S."/>
            <person name="Hori S."/>
            <person name="Arai W."/>
            <person name="Tsubouchi T."/>
            <person name="Morono Y."/>
            <person name="Uchiyama I."/>
            <person name="Ito T."/>
            <person name="Fujiyama A."/>
            <person name="Inagaki F."/>
            <person name="Takami H."/>
        </authorList>
    </citation>
    <scope>NUCLEOTIDE SEQUENCE</scope>
    <source>
        <strain evidence="2">Expedition CK06-06</strain>
    </source>
</reference>
<dbReference type="EMBL" id="BART01018167">
    <property type="protein sequence ID" value="GAG86778.1"/>
    <property type="molecule type" value="Genomic_DNA"/>
</dbReference>
<dbReference type="AlphaFoldDB" id="X1BRI0"/>
<feature type="non-terminal residue" evidence="2">
    <location>
        <position position="1"/>
    </location>
</feature>
<evidence type="ECO:0000313" key="2">
    <source>
        <dbReference type="EMBL" id="GAG86778.1"/>
    </source>
</evidence>
<organism evidence="2">
    <name type="scientific">marine sediment metagenome</name>
    <dbReference type="NCBI Taxonomy" id="412755"/>
    <lineage>
        <taxon>unclassified sequences</taxon>
        <taxon>metagenomes</taxon>
        <taxon>ecological metagenomes</taxon>
    </lineage>
</organism>
<protein>
    <recommendedName>
        <fullName evidence="1">Transposase DDE domain-containing protein</fullName>
    </recommendedName>
</protein>
<dbReference type="Pfam" id="PF13701">
    <property type="entry name" value="DDE_Tnp_1_4"/>
    <property type="match status" value="1"/>
</dbReference>
<sequence length="224" mass="26746">GYNHRIMRYCDNVEHGFVIAGDKYEIVLDTIAAIAEEKWEKLKKRKKRSPAIEEEVAESVHFVGPEKGGKAYRFVVTRRKNNQLALFPQYEYTYRVYFTNTDWDKHKVVHFYRQRGDAENVIKEEKEGFAIENILSADFLANAAIFQMQLLAYNLVQYFKYTNLKKSWWNLRIKQLRFRLINIAGVVVNHARRTILRISANYKYLKTFREIYHLLCIKRIKLLI</sequence>
<name>X1BRI0_9ZZZZ</name>
<dbReference type="InterPro" id="IPR025668">
    <property type="entry name" value="Tnp_DDE_dom"/>
</dbReference>
<evidence type="ECO:0000259" key="1">
    <source>
        <dbReference type="Pfam" id="PF13701"/>
    </source>
</evidence>
<feature type="domain" description="Transposase DDE" evidence="1">
    <location>
        <begin position="3"/>
        <end position="213"/>
    </location>
</feature>